<dbReference type="GO" id="GO:0006260">
    <property type="term" value="P:DNA replication"/>
    <property type="evidence" value="ECO:0007669"/>
    <property type="project" value="TreeGrafter"/>
</dbReference>
<dbReference type="AlphaFoldDB" id="A0A671VPI7"/>
<dbReference type="GeneTree" id="ENSGT00390000005182"/>
<name>A0A671VPI7_SPAAU</name>
<evidence type="ECO:0000256" key="1">
    <source>
        <dbReference type="SAM" id="MobiDB-lite"/>
    </source>
</evidence>
<dbReference type="SUPFAM" id="SSF50494">
    <property type="entry name" value="Trypsin-like serine proteases"/>
    <property type="match status" value="1"/>
</dbReference>
<accession>A0A671VPI7</accession>
<dbReference type="InterPro" id="IPR043504">
    <property type="entry name" value="Peptidase_S1_PA_chymotrypsin"/>
</dbReference>
<reference evidence="2" key="2">
    <citation type="submission" date="2025-08" db="UniProtKB">
        <authorList>
            <consortium name="Ensembl"/>
        </authorList>
    </citation>
    <scope>IDENTIFICATION</scope>
</reference>
<feature type="compositionally biased region" description="Polar residues" evidence="1">
    <location>
        <begin position="51"/>
        <end position="69"/>
    </location>
</feature>
<keyword evidence="3" id="KW-1185">Reference proteome</keyword>
<reference evidence="2" key="1">
    <citation type="submission" date="2021-04" db="EMBL/GenBank/DDBJ databases">
        <authorList>
            <consortium name="Wellcome Sanger Institute Data Sharing"/>
        </authorList>
    </citation>
    <scope>NUCLEOTIDE SEQUENCE [LARGE SCALE GENOMIC DNA]</scope>
</reference>
<feature type="compositionally biased region" description="Basic and acidic residues" evidence="1">
    <location>
        <begin position="293"/>
        <end position="303"/>
    </location>
</feature>
<dbReference type="PANTHER" id="PTHR14389:SF3">
    <property type="entry name" value="PROTEIN FAM111A-LIKE"/>
    <property type="match status" value="1"/>
</dbReference>
<proteinExistence type="predicted"/>
<reference evidence="2" key="3">
    <citation type="submission" date="2025-09" db="UniProtKB">
        <authorList>
            <consortium name="Ensembl"/>
        </authorList>
    </citation>
    <scope>IDENTIFICATION</scope>
</reference>
<dbReference type="GO" id="GO:0005634">
    <property type="term" value="C:nucleus"/>
    <property type="evidence" value="ECO:0007669"/>
    <property type="project" value="TreeGrafter"/>
</dbReference>
<feature type="region of interest" description="Disordered" evidence="1">
    <location>
        <begin position="1"/>
        <end position="69"/>
    </location>
</feature>
<dbReference type="Pfam" id="PF13365">
    <property type="entry name" value="Trypsin_2"/>
    <property type="match status" value="1"/>
</dbReference>
<sequence length="691" mass="78400">MDKVIKEEADDQDEESSQASNCEPVAKTCDKLETSSELSDPPTKRHRPSASIHSHPSNTQGEKSHATHSFSWQWKNGRTTCTCNQAGTVEEVLKRSPAFTKIAGQNEGKELVFLKNGKAISSHTPCRLIVKDEQLIVKYIKAVDEPKPLDRAPRFKYGEPVMFHVLTRGGENIVVILRNTALKKVSLEVTVYAHKGEKVKHALRRDGRFRDEVFKKNWALFDTSTDVTTEMSSLVDDLDGKTFKIILLDKCPPPESQPGSLDDAYMMQNDSPRSDSDVNQDPPQQSATTESENDSRQKEKPEPEGDTAPEQIPREIPNSTTMRSHLATQFTDLVKGTKTQVPKLSRVQNLFRVDYGKNDQTCREVKTMKKLMELSNFVCHVRINGRAEGSGFLLFDKFVLTNGHVIKNIYDEETRQLTEKVTVHFSYESLDQMEGGQDSRAEVEEVAGFAYYSGEAGHQYDWALLKLCAEQNLPDGLLTHFGFLPESGGICIIGHPDGRVKMIEPCLIVSFDDRCQVVDRHQRENPGHIQWVTPRFFKDVSEFINQNKQVLTYESSFYFGSSGSPVFDEHCNVVAMHSAGYIYHNARGQRQSVIEYGYPLSLIIEQVIYQLVERGRFDVLKKYLACSYERHQNMMSNLKKLVEGRNLTAFRNAANSPEVRQDVSLKKFFEFLCRPEEPVPMDFECSQLLAD</sequence>
<dbReference type="Proteomes" id="UP000472265">
    <property type="component" value="Chromosome 13"/>
</dbReference>
<dbReference type="GO" id="GO:0000785">
    <property type="term" value="C:chromatin"/>
    <property type="evidence" value="ECO:0007669"/>
    <property type="project" value="TreeGrafter"/>
</dbReference>
<feature type="region of interest" description="Disordered" evidence="1">
    <location>
        <begin position="249"/>
        <end position="322"/>
    </location>
</feature>
<gene>
    <name evidence="2" type="primary">LOC115594854</name>
</gene>
<evidence type="ECO:0000313" key="3">
    <source>
        <dbReference type="Proteomes" id="UP000472265"/>
    </source>
</evidence>
<dbReference type="PANTHER" id="PTHR14389">
    <property type="entry name" value="SI:CH1073-475A24.1"/>
    <property type="match status" value="1"/>
</dbReference>
<dbReference type="Ensembl" id="ENSSAUT00010029108.1">
    <property type="protein sequence ID" value="ENSSAUP00010027597.1"/>
    <property type="gene ID" value="ENSSAUG00010011937.1"/>
</dbReference>
<protein>
    <submittedName>
        <fullName evidence="2">Protein FAM111A-like</fullName>
    </submittedName>
</protein>
<organism evidence="2 3">
    <name type="scientific">Sparus aurata</name>
    <name type="common">Gilthead sea bream</name>
    <dbReference type="NCBI Taxonomy" id="8175"/>
    <lineage>
        <taxon>Eukaryota</taxon>
        <taxon>Metazoa</taxon>
        <taxon>Chordata</taxon>
        <taxon>Craniata</taxon>
        <taxon>Vertebrata</taxon>
        <taxon>Euteleostomi</taxon>
        <taxon>Actinopterygii</taxon>
        <taxon>Neopterygii</taxon>
        <taxon>Teleostei</taxon>
        <taxon>Neoteleostei</taxon>
        <taxon>Acanthomorphata</taxon>
        <taxon>Eupercaria</taxon>
        <taxon>Spariformes</taxon>
        <taxon>Sparidae</taxon>
        <taxon>Sparus</taxon>
    </lineage>
</organism>
<evidence type="ECO:0000313" key="2">
    <source>
        <dbReference type="Ensembl" id="ENSSAUP00010027597.1"/>
    </source>
</evidence>
<dbReference type="InterPro" id="IPR009003">
    <property type="entry name" value="Peptidase_S1_PA"/>
</dbReference>
<feature type="compositionally biased region" description="Polar residues" evidence="1">
    <location>
        <begin position="277"/>
        <end position="290"/>
    </location>
</feature>
<dbReference type="Gene3D" id="2.40.10.10">
    <property type="entry name" value="Trypsin-like serine proteases"/>
    <property type="match status" value="2"/>
</dbReference>